<evidence type="ECO:0000256" key="3">
    <source>
        <dbReference type="ARBA" id="ARBA00022723"/>
    </source>
</evidence>
<evidence type="ECO:0000256" key="2">
    <source>
        <dbReference type="ARBA" id="ARBA00022617"/>
    </source>
</evidence>
<evidence type="ECO:0000256" key="1">
    <source>
        <dbReference type="ARBA" id="ARBA00010617"/>
    </source>
</evidence>
<keyword evidence="4 7" id="KW-0560">Oxidoreductase</keyword>
<evidence type="ECO:0000256" key="4">
    <source>
        <dbReference type="ARBA" id="ARBA00023002"/>
    </source>
</evidence>
<dbReference type="GO" id="GO:0004497">
    <property type="term" value="F:monooxygenase activity"/>
    <property type="evidence" value="ECO:0007669"/>
    <property type="project" value="UniProtKB-KW"/>
</dbReference>
<name>A0A1I1QWR3_9ACTN</name>
<keyword evidence="3 7" id="KW-0479">Metal-binding</keyword>
<protein>
    <submittedName>
        <fullName evidence="9">Cytochrome P450</fullName>
    </submittedName>
</protein>
<accession>A0A1I1QWR3</accession>
<dbReference type="InterPro" id="IPR001128">
    <property type="entry name" value="Cyt_P450"/>
</dbReference>
<dbReference type="EMBL" id="FOLM01000011">
    <property type="protein sequence ID" value="SFD23713.1"/>
    <property type="molecule type" value="Genomic_DNA"/>
</dbReference>
<dbReference type="PANTHER" id="PTHR46696:SF1">
    <property type="entry name" value="CYTOCHROME P450 YJIB-RELATED"/>
    <property type="match status" value="1"/>
</dbReference>
<keyword evidence="10" id="KW-1185">Reference proteome</keyword>
<keyword evidence="2 7" id="KW-0349">Heme</keyword>
<reference evidence="9 10" key="1">
    <citation type="submission" date="2016-10" db="EMBL/GenBank/DDBJ databases">
        <authorList>
            <person name="de Groot N.N."/>
        </authorList>
    </citation>
    <scope>NUCLEOTIDE SEQUENCE [LARGE SCALE GENOMIC DNA]</scope>
    <source>
        <strain evidence="9 10">CGMCC 4.5739</strain>
    </source>
</reference>
<dbReference type="PRINTS" id="PR00385">
    <property type="entry name" value="P450"/>
</dbReference>
<organism evidence="9 10">
    <name type="scientific">Streptomyces aidingensis</name>
    <dbReference type="NCBI Taxonomy" id="910347"/>
    <lineage>
        <taxon>Bacteria</taxon>
        <taxon>Bacillati</taxon>
        <taxon>Actinomycetota</taxon>
        <taxon>Actinomycetes</taxon>
        <taxon>Kitasatosporales</taxon>
        <taxon>Streptomycetaceae</taxon>
        <taxon>Streptomyces</taxon>
    </lineage>
</organism>
<dbReference type="CDD" id="cd11031">
    <property type="entry name" value="Cyp158A-like"/>
    <property type="match status" value="1"/>
</dbReference>
<dbReference type="FunFam" id="1.10.630.10:FF:000018">
    <property type="entry name" value="Cytochrome P450 monooxygenase"/>
    <property type="match status" value="1"/>
</dbReference>
<evidence type="ECO:0000256" key="6">
    <source>
        <dbReference type="ARBA" id="ARBA00023033"/>
    </source>
</evidence>
<dbReference type="InterPro" id="IPR017972">
    <property type="entry name" value="Cyt_P450_CS"/>
</dbReference>
<dbReference type="InterPro" id="IPR002397">
    <property type="entry name" value="Cyt_P450_B"/>
</dbReference>
<dbReference type="Proteomes" id="UP000199207">
    <property type="component" value="Unassembled WGS sequence"/>
</dbReference>
<evidence type="ECO:0000256" key="8">
    <source>
        <dbReference type="SAM" id="MobiDB-lite"/>
    </source>
</evidence>
<dbReference type="Pfam" id="PF00067">
    <property type="entry name" value="p450"/>
    <property type="match status" value="1"/>
</dbReference>
<dbReference type="PRINTS" id="PR00359">
    <property type="entry name" value="BP450"/>
</dbReference>
<gene>
    <name evidence="9" type="ORF">SAMN05421773_111200</name>
</gene>
<keyword evidence="6 7" id="KW-0503">Monooxygenase</keyword>
<dbReference type="GO" id="GO:0016705">
    <property type="term" value="F:oxidoreductase activity, acting on paired donors, with incorporation or reduction of molecular oxygen"/>
    <property type="evidence" value="ECO:0007669"/>
    <property type="project" value="InterPro"/>
</dbReference>
<dbReference type="InterPro" id="IPR036396">
    <property type="entry name" value="Cyt_P450_sf"/>
</dbReference>
<dbReference type="Gene3D" id="1.10.630.10">
    <property type="entry name" value="Cytochrome P450"/>
    <property type="match status" value="1"/>
</dbReference>
<evidence type="ECO:0000313" key="10">
    <source>
        <dbReference type="Proteomes" id="UP000199207"/>
    </source>
</evidence>
<evidence type="ECO:0000256" key="5">
    <source>
        <dbReference type="ARBA" id="ARBA00023004"/>
    </source>
</evidence>
<dbReference type="AlphaFoldDB" id="A0A1I1QWR3"/>
<comment type="similarity">
    <text evidence="1 7">Belongs to the cytochrome P450 family.</text>
</comment>
<proteinExistence type="inferred from homology"/>
<keyword evidence="5 7" id="KW-0408">Iron</keyword>
<dbReference type="PANTHER" id="PTHR46696">
    <property type="entry name" value="P450, PUTATIVE (EUROFUNG)-RELATED"/>
    <property type="match status" value="1"/>
</dbReference>
<sequence length="416" mass="46773">METSETVPDTAAGRPSGTDTEPRTCSFAHVTALEFDPSLRELMAEAPLTRIRMPYGTGEAWLATRYEDIKVITTDRRFSRKAVIGRDFPRMTPEPIVQDEAINLMDPPEYNRLRRLVAQGFTNRLVDTLRPATQRTVDRLLDAMEERGRPGDLAADLGAHLPMTTICELLDIPEEDRPELRANAVALMTLGRGDRDSAVRAKADLRAYFADLTKSRRRDPGEDLISRLCVARIGEEMLADDELAVLAMILLITGHDTTTYQISNMSYTLLTHPELMARLRAEPDLVPQAIEELLRWIPFRKGVGIPRIATEDVELAGVTIRSGDTVHISYLAANRDEQVYERPDELDVDREGPLHMTFGWGTHHCIGSHLALMELQTVVSTLVRRYPGLTLAVPPGEIEWNTSSIWRFPLTLPVTW</sequence>
<dbReference type="PROSITE" id="PS00086">
    <property type="entry name" value="CYTOCHROME_P450"/>
    <property type="match status" value="1"/>
</dbReference>
<dbReference type="STRING" id="910347.SAMN05421773_111200"/>
<dbReference type="SUPFAM" id="SSF48264">
    <property type="entry name" value="Cytochrome P450"/>
    <property type="match status" value="1"/>
</dbReference>
<dbReference type="GO" id="GO:0005506">
    <property type="term" value="F:iron ion binding"/>
    <property type="evidence" value="ECO:0007669"/>
    <property type="project" value="InterPro"/>
</dbReference>
<feature type="region of interest" description="Disordered" evidence="8">
    <location>
        <begin position="1"/>
        <end position="23"/>
    </location>
</feature>
<dbReference type="GO" id="GO:0020037">
    <property type="term" value="F:heme binding"/>
    <property type="evidence" value="ECO:0007669"/>
    <property type="project" value="InterPro"/>
</dbReference>
<evidence type="ECO:0000256" key="7">
    <source>
        <dbReference type="RuleBase" id="RU000461"/>
    </source>
</evidence>
<evidence type="ECO:0000313" key="9">
    <source>
        <dbReference type="EMBL" id="SFD23713.1"/>
    </source>
</evidence>